<feature type="zinc finger region" description="C3H1-type" evidence="9">
    <location>
        <begin position="187"/>
        <end position="214"/>
    </location>
</feature>
<organism evidence="11 12">
    <name type="scientific">Triparma retinervis</name>
    <dbReference type="NCBI Taxonomy" id="2557542"/>
    <lineage>
        <taxon>Eukaryota</taxon>
        <taxon>Sar</taxon>
        <taxon>Stramenopiles</taxon>
        <taxon>Ochrophyta</taxon>
        <taxon>Bolidophyceae</taxon>
        <taxon>Parmales</taxon>
        <taxon>Triparmaceae</taxon>
        <taxon>Triparma</taxon>
    </lineage>
</organism>
<evidence type="ECO:0000259" key="10">
    <source>
        <dbReference type="PROSITE" id="PS50103"/>
    </source>
</evidence>
<keyword evidence="5 9" id="KW-0863">Zinc-finger</keyword>
<dbReference type="Pfam" id="PF18044">
    <property type="entry name" value="zf-CCCH_4"/>
    <property type="match status" value="1"/>
</dbReference>
<comment type="subcellular location">
    <subcellularLocation>
        <location evidence="1">Nucleus</location>
    </subcellularLocation>
</comment>
<protein>
    <recommendedName>
        <fullName evidence="10">C3H1-type domain-containing protein</fullName>
    </recommendedName>
</protein>
<dbReference type="InterPro" id="IPR041367">
    <property type="entry name" value="Znf-CCCH_4"/>
</dbReference>
<dbReference type="PROSITE" id="PS50103">
    <property type="entry name" value="ZF_C3H1"/>
    <property type="match status" value="3"/>
</dbReference>
<dbReference type="Gene3D" id="4.10.1000.10">
    <property type="entry name" value="Zinc finger, CCCH-type"/>
    <property type="match status" value="2"/>
</dbReference>
<dbReference type="PANTHER" id="PTHR23102:SF24">
    <property type="entry name" value="CLEAVAGE AND POLYADENYLATION SPECIFICITY FACTOR SUBUNIT 4"/>
    <property type="match status" value="1"/>
</dbReference>
<reference evidence="11" key="1">
    <citation type="submission" date="2022-07" db="EMBL/GenBank/DDBJ databases">
        <title>Genome analysis of Parmales, a sister group of diatoms, reveals the evolutionary specialization of diatoms from phago-mixotrophs to photoautotrophs.</title>
        <authorList>
            <person name="Ban H."/>
            <person name="Sato S."/>
            <person name="Yoshikawa S."/>
            <person name="Kazumasa Y."/>
            <person name="Nakamura Y."/>
            <person name="Ichinomiya M."/>
            <person name="Saitoh K."/>
            <person name="Sato N."/>
            <person name="Blanc-Mathieu R."/>
            <person name="Endo H."/>
            <person name="Kuwata A."/>
            <person name="Ogata H."/>
        </authorList>
    </citation>
    <scope>NUCLEOTIDE SEQUENCE</scope>
</reference>
<name>A0A9W7AR66_9STRA</name>
<dbReference type="GO" id="GO:0008270">
    <property type="term" value="F:zinc ion binding"/>
    <property type="evidence" value="ECO:0007669"/>
    <property type="project" value="UniProtKB-KW"/>
</dbReference>
<dbReference type="Pfam" id="PF14608">
    <property type="entry name" value="zf-CCCH_2"/>
    <property type="match status" value="1"/>
</dbReference>
<evidence type="ECO:0000256" key="7">
    <source>
        <dbReference type="ARBA" id="ARBA00022884"/>
    </source>
</evidence>
<dbReference type="AlphaFoldDB" id="A0A9W7AR66"/>
<keyword evidence="6 9" id="KW-0862">Zinc</keyword>
<dbReference type="InterPro" id="IPR036855">
    <property type="entry name" value="Znf_CCCH_sf"/>
</dbReference>
<dbReference type="InterPro" id="IPR045348">
    <property type="entry name" value="CPSF4/Yth1"/>
</dbReference>
<dbReference type="EMBL" id="BRXZ01001662">
    <property type="protein sequence ID" value="GMH76229.1"/>
    <property type="molecule type" value="Genomic_DNA"/>
</dbReference>
<feature type="domain" description="C3H1-type" evidence="10">
    <location>
        <begin position="71"/>
        <end position="98"/>
    </location>
</feature>
<keyword evidence="4" id="KW-0677">Repeat</keyword>
<dbReference type="Proteomes" id="UP001165082">
    <property type="component" value="Unassembled WGS sequence"/>
</dbReference>
<evidence type="ECO:0000256" key="3">
    <source>
        <dbReference type="ARBA" id="ARBA00022723"/>
    </source>
</evidence>
<dbReference type="GO" id="GO:0005634">
    <property type="term" value="C:nucleus"/>
    <property type="evidence" value="ECO:0007669"/>
    <property type="project" value="UniProtKB-SubCell"/>
</dbReference>
<evidence type="ECO:0000256" key="2">
    <source>
        <dbReference type="ARBA" id="ARBA00022664"/>
    </source>
</evidence>
<feature type="domain" description="C3H1-type" evidence="10">
    <location>
        <begin position="187"/>
        <end position="214"/>
    </location>
</feature>
<dbReference type="SUPFAM" id="SSF90229">
    <property type="entry name" value="CCCH zinc finger"/>
    <property type="match status" value="2"/>
</dbReference>
<dbReference type="SMART" id="SM00356">
    <property type="entry name" value="ZnF_C3H1"/>
    <property type="match status" value="4"/>
</dbReference>
<dbReference type="InterPro" id="IPR000571">
    <property type="entry name" value="Znf_CCCH"/>
</dbReference>
<evidence type="ECO:0000256" key="6">
    <source>
        <dbReference type="ARBA" id="ARBA00022833"/>
    </source>
</evidence>
<keyword evidence="2" id="KW-0507">mRNA processing</keyword>
<proteinExistence type="predicted"/>
<keyword evidence="3 9" id="KW-0479">Metal-binding</keyword>
<evidence type="ECO:0000256" key="8">
    <source>
        <dbReference type="ARBA" id="ARBA00023242"/>
    </source>
</evidence>
<dbReference type="PANTHER" id="PTHR23102">
    <property type="entry name" value="CLEAVAGE AND POLYADENYLATION SPECIFICITY FACTOR SUBUNIT 4-RELATED"/>
    <property type="match status" value="1"/>
</dbReference>
<keyword evidence="12" id="KW-1185">Reference proteome</keyword>
<dbReference type="GO" id="GO:0010468">
    <property type="term" value="P:regulation of gene expression"/>
    <property type="evidence" value="ECO:0007669"/>
    <property type="project" value="UniProtKB-ARBA"/>
</dbReference>
<accession>A0A9W7AR66</accession>
<dbReference type="GO" id="GO:0006397">
    <property type="term" value="P:mRNA processing"/>
    <property type="evidence" value="ECO:0007669"/>
    <property type="project" value="UniProtKB-KW"/>
</dbReference>
<feature type="zinc finger region" description="C3H1-type" evidence="9">
    <location>
        <begin position="71"/>
        <end position="98"/>
    </location>
</feature>
<comment type="caution">
    <text evidence="11">The sequence shown here is derived from an EMBL/GenBank/DDBJ whole genome shotgun (WGS) entry which is preliminary data.</text>
</comment>
<dbReference type="OrthoDB" id="1914176at2759"/>
<dbReference type="GO" id="GO:0051252">
    <property type="term" value="P:regulation of RNA metabolic process"/>
    <property type="evidence" value="ECO:0007669"/>
    <property type="project" value="UniProtKB-ARBA"/>
</dbReference>
<evidence type="ECO:0000256" key="1">
    <source>
        <dbReference type="ARBA" id="ARBA00004123"/>
    </source>
</evidence>
<feature type="domain" description="C3H1-type" evidence="10">
    <location>
        <begin position="123"/>
        <end position="150"/>
    </location>
</feature>
<evidence type="ECO:0000256" key="9">
    <source>
        <dbReference type="PROSITE-ProRule" id="PRU00723"/>
    </source>
</evidence>
<evidence type="ECO:0000313" key="11">
    <source>
        <dbReference type="EMBL" id="GMH76229.1"/>
    </source>
</evidence>
<evidence type="ECO:0000313" key="12">
    <source>
        <dbReference type="Proteomes" id="UP001165082"/>
    </source>
</evidence>
<evidence type="ECO:0000256" key="5">
    <source>
        <dbReference type="ARBA" id="ARBA00022771"/>
    </source>
</evidence>
<dbReference type="FunFam" id="4.10.1000.10:FF:000003">
    <property type="entry name" value="Zinc finger CCCH domain-containing protein"/>
    <property type="match status" value="1"/>
</dbReference>
<evidence type="ECO:0000256" key="4">
    <source>
        <dbReference type="ARBA" id="ARBA00022737"/>
    </source>
</evidence>
<keyword evidence="7" id="KW-0694">RNA-binding</keyword>
<keyword evidence="8" id="KW-0539">Nucleus</keyword>
<sequence>MALNRGLSINNVHFEVEEYIHEQAIPKLQDPLPYKKTGSVFLDDDGTALPHTNGNGEVLADGTISAKNDPRLRTVVCRHWMKGLCMKGERCEFLHQFDLEKMPLCRHGDRCKTPDCPFRHIKEEDRMECVFYKQGFCIHGGFCRYKHTRMERIARALVCDFTLGLSQMQAGKDGVAMRRPAAVQSEFFKVSMCKHFLQGSCPFGDGCHFAHGKEELQRHKAMNPKFGGGAAMMAGLDAR</sequence>
<dbReference type="Pfam" id="PF00642">
    <property type="entry name" value="zf-CCCH"/>
    <property type="match status" value="1"/>
</dbReference>
<gene>
    <name evidence="11" type="ORF">TrRE_jg12236</name>
</gene>
<dbReference type="GO" id="GO:0003723">
    <property type="term" value="F:RNA binding"/>
    <property type="evidence" value="ECO:0007669"/>
    <property type="project" value="UniProtKB-KW"/>
</dbReference>
<feature type="zinc finger region" description="C3H1-type" evidence="9">
    <location>
        <begin position="123"/>
        <end position="150"/>
    </location>
</feature>